<proteinExistence type="inferred from homology"/>
<dbReference type="eggNOG" id="KOG2806">
    <property type="taxonomic scope" value="Eukaryota"/>
</dbReference>
<dbReference type="GO" id="GO:0008061">
    <property type="term" value="F:chitin binding"/>
    <property type="evidence" value="ECO:0007669"/>
    <property type="project" value="UniProtKB-KW"/>
</dbReference>
<dbReference type="InParanoid" id="W3XQA1"/>
<gene>
    <name evidence="8" type="ORF">PFICI_01997</name>
</gene>
<feature type="domain" description="LysM" evidence="7">
    <location>
        <begin position="292"/>
        <end position="330"/>
    </location>
</feature>
<evidence type="ECO:0000256" key="5">
    <source>
        <dbReference type="SAM" id="MobiDB-lite"/>
    </source>
</evidence>
<keyword evidence="2 6" id="KW-0732">Signal</keyword>
<dbReference type="PANTHER" id="PTHR34997:SF2">
    <property type="entry name" value="LYSM DOMAIN-CONTAINING PROTEIN-RELATED"/>
    <property type="match status" value="1"/>
</dbReference>
<feature type="region of interest" description="Disordered" evidence="5">
    <location>
        <begin position="257"/>
        <end position="280"/>
    </location>
</feature>
<dbReference type="InterPro" id="IPR036779">
    <property type="entry name" value="LysM_dom_sf"/>
</dbReference>
<dbReference type="SUPFAM" id="SSF54106">
    <property type="entry name" value="LysM domain"/>
    <property type="match status" value="2"/>
</dbReference>
<feature type="domain" description="LysM" evidence="7">
    <location>
        <begin position="202"/>
        <end position="249"/>
    </location>
</feature>
<dbReference type="PROSITE" id="PS51782">
    <property type="entry name" value="LYSM"/>
    <property type="match status" value="4"/>
</dbReference>
<organism evidence="8 9">
    <name type="scientific">Pestalotiopsis fici (strain W106-1 / CGMCC3.15140)</name>
    <dbReference type="NCBI Taxonomy" id="1229662"/>
    <lineage>
        <taxon>Eukaryota</taxon>
        <taxon>Fungi</taxon>
        <taxon>Dikarya</taxon>
        <taxon>Ascomycota</taxon>
        <taxon>Pezizomycotina</taxon>
        <taxon>Sordariomycetes</taxon>
        <taxon>Xylariomycetidae</taxon>
        <taxon>Amphisphaeriales</taxon>
        <taxon>Sporocadaceae</taxon>
        <taxon>Pestalotiopsis</taxon>
    </lineage>
</organism>
<evidence type="ECO:0000313" key="9">
    <source>
        <dbReference type="Proteomes" id="UP000030651"/>
    </source>
</evidence>
<feature type="signal peptide" evidence="6">
    <location>
        <begin position="1"/>
        <end position="16"/>
    </location>
</feature>
<dbReference type="CDD" id="cd00118">
    <property type="entry name" value="LysM"/>
    <property type="match status" value="3"/>
</dbReference>
<evidence type="ECO:0000256" key="3">
    <source>
        <dbReference type="ARBA" id="ARBA00023026"/>
    </source>
</evidence>
<evidence type="ECO:0000259" key="7">
    <source>
        <dbReference type="PROSITE" id="PS51782"/>
    </source>
</evidence>
<keyword evidence="1" id="KW-0147">Chitin-binding</keyword>
<protein>
    <recommendedName>
        <fullName evidence="7">LysM domain-containing protein</fullName>
    </recommendedName>
</protein>
<accession>W3XQA1</accession>
<dbReference type="Pfam" id="PF01476">
    <property type="entry name" value="LysM"/>
    <property type="match status" value="3"/>
</dbReference>
<keyword evidence="9" id="KW-1185">Reference proteome</keyword>
<comment type="similarity">
    <text evidence="4">Belongs to the secreted LysM effector family.</text>
</comment>
<feature type="domain" description="LysM" evidence="7">
    <location>
        <begin position="28"/>
        <end position="73"/>
    </location>
</feature>
<dbReference type="Proteomes" id="UP000030651">
    <property type="component" value="Unassembled WGS sequence"/>
</dbReference>
<dbReference type="OrthoDB" id="2281372at2759"/>
<dbReference type="EMBL" id="KI912109">
    <property type="protein sequence ID" value="ETS88169.1"/>
    <property type="molecule type" value="Genomic_DNA"/>
</dbReference>
<evidence type="ECO:0000256" key="4">
    <source>
        <dbReference type="ARBA" id="ARBA00044955"/>
    </source>
</evidence>
<reference evidence="9" key="1">
    <citation type="journal article" date="2015" name="BMC Genomics">
        <title>Genomic and transcriptomic analysis of the endophytic fungus Pestalotiopsis fici reveals its lifestyle and high potential for synthesis of natural products.</title>
        <authorList>
            <person name="Wang X."/>
            <person name="Zhang X."/>
            <person name="Liu L."/>
            <person name="Xiang M."/>
            <person name="Wang W."/>
            <person name="Sun X."/>
            <person name="Che Y."/>
            <person name="Guo L."/>
            <person name="Liu G."/>
            <person name="Guo L."/>
            <person name="Wang C."/>
            <person name="Yin W.B."/>
            <person name="Stadler M."/>
            <person name="Zhang X."/>
            <person name="Liu X."/>
        </authorList>
    </citation>
    <scope>NUCLEOTIDE SEQUENCE [LARGE SCALE GENOMIC DNA]</scope>
    <source>
        <strain evidence="9">W106-1 / CGMCC3.15140</strain>
    </source>
</reference>
<feature type="domain" description="LysM" evidence="7">
    <location>
        <begin position="119"/>
        <end position="166"/>
    </location>
</feature>
<dbReference type="GeneID" id="19267010"/>
<dbReference type="InterPro" id="IPR052210">
    <property type="entry name" value="LysM1-like"/>
</dbReference>
<keyword evidence="3" id="KW-0843">Virulence</keyword>
<dbReference type="HOGENOM" id="CLU_010591_8_0_1"/>
<dbReference type="RefSeq" id="XP_007828769.1">
    <property type="nucleotide sequence ID" value="XM_007830578.1"/>
</dbReference>
<feature type="chain" id="PRO_5004834913" description="LysM domain-containing protein" evidence="6">
    <location>
        <begin position="17"/>
        <end position="330"/>
    </location>
</feature>
<feature type="region of interest" description="Disordered" evidence="5">
    <location>
        <begin position="82"/>
        <end position="110"/>
    </location>
</feature>
<feature type="compositionally biased region" description="Low complexity" evidence="5">
    <location>
        <begin position="172"/>
        <end position="187"/>
    </location>
</feature>
<dbReference type="PANTHER" id="PTHR34997">
    <property type="entry name" value="AM15"/>
    <property type="match status" value="1"/>
</dbReference>
<dbReference type="AlphaFoldDB" id="W3XQA1"/>
<dbReference type="InterPro" id="IPR018392">
    <property type="entry name" value="LysM"/>
</dbReference>
<name>W3XQA1_PESFW</name>
<dbReference type="OMA" id="FRTWNPA"/>
<evidence type="ECO:0000256" key="6">
    <source>
        <dbReference type="SAM" id="SignalP"/>
    </source>
</evidence>
<evidence type="ECO:0000256" key="1">
    <source>
        <dbReference type="ARBA" id="ARBA00022669"/>
    </source>
</evidence>
<dbReference type="Gene3D" id="3.10.350.10">
    <property type="entry name" value="LysM domain"/>
    <property type="match status" value="4"/>
</dbReference>
<dbReference type="SMART" id="SM00257">
    <property type="entry name" value="LysM"/>
    <property type="match status" value="3"/>
</dbReference>
<dbReference type="STRING" id="1229662.W3XQA1"/>
<evidence type="ECO:0000313" key="8">
    <source>
        <dbReference type="EMBL" id="ETS88169.1"/>
    </source>
</evidence>
<dbReference type="KEGG" id="pfy:PFICI_01997"/>
<evidence type="ECO:0000256" key="2">
    <source>
        <dbReference type="ARBA" id="ARBA00022729"/>
    </source>
</evidence>
<sequence length="330" mass="34768">MSRVLLGLLLASTAQCRSLFLARRDCTFTVEAAEGDTCSSLSDYWGITEAQFESYNPGVDCSSTLTAGADYCIEWDDGQLPTSTTTSTTSSKTSTTTTTTTAPSGPSPTQTGIASDCDAYYKVVSGDTCSGIVDHFGNFTLANFYVWNPAVGSDCSLLFLGYYYCVGTTSSGSVTTTTTATTSTTTGPPQPEQTGIISTCTSYYKVSSGDTCSAIVDSYGTFTLSDFLSWNPAVGSDCSKLFLGYYVCVGVPGTPTSKPTTTTSTTITTSTTTSTATGPTPTQSGISAKCNSYYLVQTGDYCQKIVDDYGDTFTLQQFYSWNPAVGVSHL</sequence>
<feature type="region of interest" description="Disordered" evidence="5">
    <location>
        <begin position="172"/>
        <end position="192"/>
    </location>
</feature>